<feature type="transmembrane region" description="Helical" evidence="5">
    <location>
        <begin position="93"/>
        <end position="115"/>
    </location>
</feature>
<dbReference type="InterPro" id="IPR036259">
    <property type="entry name" value="MFS_trans_sf"/>
</dbReference>
<feature type="transmembrane region" description="Helical" evidence="5">
    <location>
        <begin position="405"/>
        <end position="427"/>
    </location>
</feature>
<keyword evidence="8" id="KW-1185">Reference proteome</keyword>
<sequence length="485" mass="50490">MLETGTEPWLAHHIVSSWTADVDFKTHLAFTQSQVNLISSIGDNGLYLCSLPQSYILDVFGPAPLSAVSSILAASGYAIMALVYAKILPVSPVLMGVGFFMVGLASSGGYSSALATNVVNFSPDSRGTIVGIIVGGFGLSAFILSQLYSAIWAPSSVSAFFTTLAIALGTIFALGVFLLKRLPYADKDGPPASDEAKAAGDDFASSASVNRPLISPVGSRGGRPAAARSDAESAALLVPHKIVDESESEDADSDSGIYGLRLLQSPEFLLLYGVLTCSLGCGLMYINNLSSVMVSIAAGSLADSTLSSATSLQVGALSIGNCLGRILFGTSADVLVPRLGIPHATFLVGTLALMTAAQALNAFFYLSTATIWIPTILTGLAYGGTFSIGPTCIARFSLAYFATNWAIGSTAAGVGGNAMNTLFGHFYDVQTKAQGRSEKCFGHKCYQTSFFISFALAVTGLILAVILTLRRHRMGGAMTMAKVAH</sequence>
<keyword evidence="4 5" id="KW-0472">Membrane</keyword>
<dbReference type="EMBL" id="GL349478">
    <property type="protein sequence ID" value="KNC53046.1"/>
    <property type="molecule type" value="Genomic_DNA"/>
</dbReference>
<accession>A0A0L0DLY4</accession>
<feature type="domain" description="Nodulin-like" evidence="6">
    <location>
        <begin position="23"/>
        <end position="183"/>
    </location>
</feature>
<dbReference type="GO" id="GO:0016020">
    <property type="term" value="C:membrane"/>
    <property type="evidence" value="ECO:0007669"/>
    <property type="project" value="UniProtKB-SubCell"/>
</dbReference>
<dbReference type="RefSeq" id="XP_013754723.1">
    <property type="nucleotide sequence ID" value="XM_013899269.1"/>
</dbReference>
<proteinExistence type="predicted"/>
<dbReference type="PANTHER" id="PTHR21576">
    <property type="entry name" value="UNCHARACTERIZED NODULIN-LIKE PROTEIN"/>
    <property type="match status" value="1"/>
</dbReference>
<dbReference type="OrthoDB" id="410267at2759"/>
<dbReference type="OMA" id="WGLICTG"/>
<evidence type="ECO:0000256" key="4">
    <source>
        <dbReference type="ARBA" id="ARBA00023136"/>
    </source>
</evidence>
<gene>
    <name evidence="7" type="ORF">AMSG_09338</name>
</gene>
<dbReference type="Pfam" id="PF06813">
    <property type="entry name" value="Nodulin-like"/>
    <property type="match status" value="1"/>
</dbReference>
<dbReference type="SUPFAM" id="SSF103473">
    <property type="entry name" value="MFS general substrate transporter"/>
    <property type="match status" value="1"/>
</dbReference>
<dbReference type="Gene3D" id="1.20.1250.20">
    <property type="entry name" value="MFS general substrate transporter like domains"/>
    <property type="match status" value="2"/>
</dbReference>
<protein>
    <recommendedName>
        <fullName evidence="6">Nodulin-like domain-containing protein</fullName>
    </recommendedName>
</protein>
<evidence type="ECO:0000256" key="2">
    <source>
        <dbReference type="ARBA" id="ARBA00022692"/>
    </source>
</evidence>
<dbReference type="AlphaFoldDB" id="A0A0L0DLY4"/>
<dbReference type="GeneID" id="25567824"/>
<feature type="transmembrane region" description="Helical" evidence="5">
    <location>
        <begin position="371"/>
        <end position="393"/>
    </location>
</feature>
<feature type="transmembrane region" description="Helical" evidence="5">
    <location>
        <begin position="447"/>
        <end position="469"/>
    </location>
</feature>
<evidence type="ECO:0000256" key="5">
    <source>
        <dbReference type="SAM" id="Phobius"/>
    </source>
</evidence>
<dbReference type="PANTHER" id="PTHR21576:SF158">
    <property type="entry name" value="RIBOSOMAL RNA-PROCESSING PROTEIN 12-LIKE CONSERVED DOMAIN-CONTAINING PROTEIN"/>
    <property type="match status" value="1"/>
</dbReference>
<evidence type="ECO:0000256" key="1">
    <source>
        <dbReference type="ARBA" id="ARBA00004141"/>
    </source>
</evidence>
<reference evidence="7 8" key="1">
    <citation type="submission" date="2010-05" db="EMBL/GenBank/DDBJ databases">
        <title>The Genome Sequence of Thecamonas trahens ATCC 50062.</title>
        <authorList>
            <consortium name="The Broad Institute Genome Sequencing Platform"/>
            <person name="Russ C."/>
            <person name="Cuomo C."/>
            <person name="Shea T."/>
            <person name="Young S.K."/>
            <person name="Zeng Q."/>
            <person name="Koehrsen M."/>
            <person name="Haas B."/>
            <person name="Borodovsky M."/>
            <person name="Guigo R."/>
            <person name="Alvarado L."/>
            <person name="Berlin A."/>
            <person name="Bochicchio J."/>
            <person name="Borenstein D."/>
            <person name="Chapman S."/>
            <person name="Chen Z."/>
            <person name="Freedman E."/>
            <person name="Gellesch M."/>
            <person name="Goldberg J."/>
            <person name="Griggs A."/>
            <person name="Gujja S."/>
            <person name="Heilman E."/>
            <person name="Heiman D."/>
            <person name="Hepburn T."/>
            <person name="Howarth C."/>
            <person name="Jen D."/>
            <person name="Larson L."/>
            <person name="Mehta T."/>
            <person name="Park D."/>
            <person name="Pearson M."/>
            <person name="Roberts A."/>
            <person name="Saif S."/>
            <person name="Shenoy N."/>
            <person name="Sisk P."/>
            <person name="Stolte C."/>
            <person name="Sykes S."/>
            <person name="Thomson T."/>
            <person name="Walk T."/>
            <person name="White J."/>
            <person name="Yandava C."/>
            <person name="Burger G."/>
            <person name="Gray M.W."/>
            <person name="Holland P.W.H."/>
            <person name="King N."/>
            <person name="Lang F.B.F."/>
            <person name="Roger A.J."/>
            <person name="Ruiz-Trillo I."/>
            <person name="Lander E."/>
            <person name="Nusbaum C."/>
        </authorList>
    </citation>
    <scope>NUCLEOTIDE SEQUENCE [LARGE SCALE GENOMIC DNA]</scope>
    <source>
        <strain evidence="7 8">ATCC 50062</strain>
    </source>
</reference>
<name>A0A0L0DLY4_THETB</name>
<evidence type="ECO:0000256" key="3">
    <source>
        <dbReference type="ARBA" id="ARBA00022989"/>
    </source>
</evidence>
<keyword evidence="3 5" id="KW-1133">Transmembrane helix</keyword>
<keyword evidence="2 5" id="KW-0812">Transmembrane</keyword>
<evidence type="ECO:0000313" key="8">
    <source>
        <dbReference type="Proteomes" id="UP000054408"/>
    </source>
</evidence>
<feature type="transmembrane region" description="Helical" evidence="5">
    <location>
        <begin position="127"/>
        <end position="151"/>
    </location>
</feature>
<dbReference type="InterPro" id="IPR010658">
    <property type="entry name" value="Nodulin-like"/>
</dbReference>
<feature type="transmembrane region" description="Helical" evidence="5">
    <location>
        <begin position="157"/>
        <end position="179"/>
    </location>
</feature>
<evidence type="ECO:0000259" key="6">
    <source>
        <dbReference type="Pfam" id="PF06813"/>
    </source>
</evidence>
<comment type="subcellular location">
    <subcellularLocation>
        <location evidence="1">Membrane</location>
        <topology evidence="1">Multi-pass membrane protein</topology>
    </subcellularLocation>
</comment>
<feature type="transmembrane region" description="Helical" evidence="5">
    <location>
        <begin position="340"/>
        <end position="365"/>
    </location>
</feature>
<dbReference type="Proteomes" id="UP000054408">
    <property type="component" value="Unassembled WGS sequence"/>
</dbReference>
<evidence type="ECO:0000313" key="7">
    <source>
        <dbReference type="EMBL" id="KNC53046.1"/>
    </source>
</evidence>
<organism evidence="7 8">
    <name type="scientific">Thecamonas trahens ATCC 50062</name>
    <dbReference type="NCBI Taxonomy" id="461836"/>
    <lineage>
        <taxon>Eukaryota</taxon>
        <taxon>Apusozoa</taxon>
        <taxon>Apusomonadida</taxon>
        <taxon>Apusomonadidae</taxon>
        <taxon>Thecamonas</taxon>
    </lineage>
</organism>
<feature type="transmembrane region" description="Helical" evidence="5">
    <location>
        <begin position="268"/>
        <end position="286"/>
    </location>
</feature>
<feature type="transmembrane region" description="Helical" evidence="5">
    <location>
        <begin position="65"/>
        <end position="87"/>
    </location>
</feature>
<dbReference type="STRING" id="461836.A0A0L0DLY4"/>